<dbReference type="NCBIfam" id="TIGR00229">
    <property type="entry name" value="sensory_box"/>
    <property type="match status" value="1"/>
</dbReference>
<sequence>MAEGLVKIPRSFKQLTRRVVIGILLTGGIASLSTLVPLYFYVEKSTDDLALAYANAQAVAVQQQLEHYSSIAAQFSSRSHIRQLLYQYYLGNITKSQLISDSQSRLEDAARLIPELIMGYRLDSQLRLISEYPGPAEYSELPADISFAELAGKPLYYVAHTMGNEFNASSKTAIYISATSPVYDDEHQAIIGVDILLFSSFAIQGILGNLNQFGPQTEFQLVNTRDRVYLKFNPQTQALEHNRLTEPQMLAMAGYGDQAFVFHEQSESGKRLSHYFVPFQDSQWGLIATTPNKTLAQGLQSGLLWILGGILFYALVGAYLIRQWLQPIIKAQVERTRQLKDSNKKLKLANTVFEKTHEAIVITDAKLTIIRANSAVARLFDTDVTNLKNKSLLDFVDHEKVTDAMREDVTRHIRQLESWQGEVWYVRPTGSKFPALQTISPVGNSGGVATQLIHIFNDISSEKTAQKRIETLAMTDALTHLPNRFAIEHVLNQAIAKADTDHMNDFALLFIDLDKFKPVNDTYGHAVGDALLQAIGPRMKEALRANDVIGRLGGDEFVVLIQQVQQRDDVRHIAEKLLNALKKPFRIGELSVQVGASVGIAFYPSHGTTAEALLDAADNAMYVAKQAGRQRFHIAQES</sequence>
<reference evidence="6" key="1">
    <citation type="journal article" date="2018" name="Front. Microbiol.">
        <title>Genome-Based Analysis Reveals the Taxonomy and Diversity of the Family Idiomarinaceae.</title>
        <authorList>
            <person name="Liu Y."/>
            <person name="Lai Q."/>
            <person name="Shao Z."/>
        </authorList>
    </citation>
    <scope>NUCLEOTIDE SEQUENCE [LARGE SCALE GENOMIC DNA]</scope>
    <source>
        <strain evidence="6">908033</strain>
    </source>
</reference>
<organism evidence="5 6">
    <name type="scientific">Pseudidiomarina donghaiensis</name>
    <dbReference type="NCBI Taxonomy" id="519452"/>
    <lineage>
        <taxon>Bacteria</taxon>
        <taxon>Pseudomonadati</taxon>
        <taxon>Pseudomonadota</taxon>
        <taxon>Gammaproteobacteria</taxon>
        <taxon>Alteromonadales</taxon>
        <taxon>Idiomarinaceae</taxon>
        <taxon>Pseudidiomarina</taxon>
    </lineage>
</organism>
<dbReference type="SMART" id="SM00091">
    <property type="entry name" value="PAS"/>
    <property type="match status" value="1"/>
</dbReference>
<comment type="cofactor">
    <cofactor evidence="1">
        <name>Mg(2+)</name>
        <dbReference type="ChEBI" id="CHEBI:18420"/>
    </cofactor>
</comment>
<dbReference type="InterPro" id="IPR000160">
    <property type="entry name" value="GGDEF_dom"/>
</dbReference>
<gene>
    <name evidence="5" type="ORF">CWE24_05555</name>
</gene>
<dbReference type="STRING" id="519452.SAMN04488139_1252"/>
<dbReference type="FunFam" id="3.30.70.270:FF:000001">
    <property type="entry name" value="Diguanylate cyclase domain protein"/>
    <property type="match status" value="1"/>
</dbReference>
<dbReference type="InterPro" id="IPR029787">
    <property type="entry name" value="Nucleotide_cyclase"/>
</dbReference>
<dbReference type="SMART" id="SM00267">
    <property type="entry name" value="GGDEF"/>
    <property type="match status" value="1"/>
</dbReference>
<evidence type="ECO:0000313" key="6">
    <source>
        <dbReference type="Proteomes" id="UP000286985"/>
    </source>
</evidence>
<dbReference type="Proteomes" id="UP000286985">
    <property type="component" value="Unassembled WGS sequence"/>
</dbReference>
<keyword evidence="2" id="KW-0812">Transmembrane</keyword>
<dbReference type="AlphaFoldDB" id="A0A432XML0"/>
<dbReference type="PANTHER" id="PTHR46663">
    <property type="entry name" value="DIGUANYLATE CYCLASE DGCT-RELATED"/>
    <property type="match status" value="1"/>
</dbReference>
<keyword evidence="2" id="KW-1133">Transmembrane helix</keyword>
<dbReference type="CDD" id="cd01949">
    <property type="entry name" value="GGDEF"/>
    <property type="match status" value="1"/>
</dbReference>
<dbReference type="Gene3D" id="3.30.450.20">
    <property type="entry name" value="PAS domain"/>
    <property type="match status" value="1"/>
</dbReference>
<dbReference type="InterPro" id="IPR052163">
    <property type="entry name" value="DGC-Regulatory_Protein"/>
</dbReference>
<dbReference type="PROSITE" id="PS50887">
    <property type="entry name" value="GGDEF"/>
    <property type="match status" value="1"/>
</dbReference>
<evidence type="ECO:0000259" key="4">
    <source>
        <dbReference type="PROSITE" id="PS50887"/>
    </source>
</evidence>
<dbReference type="PROSITE" id="PS50113">
    <property type="entry name" value="PAC"/>
    <property type="match status" value="1"/>
</dbReference>
<dbReference type="InterPro" id="IPR035965">
    <property type="entry name" value="PAS-like_dom_sf"/>
</dbReference>
<evidence type="ECO:0000256" key="2">
    <source>
        <dbReference type="SAM" id="Phobius"/>
    </source>
</evidence>
<feature type="transmembrane region" description="Helical" evidence="2">
    <location>
        <begin position="302"/>
        <end position="321"/>
    </location>
</feature>
<feature type="transmembrane region" description="Helical" evidence="2">
    <location>
        <begin position="20"/>
        <end position="42"/>
    </location>
</feature>
<dbReference type="OrthoDB" id="9812260at2"/>
<dbReference type="RefSeq" id="WP_092838959.1">
    <property type="nucleotide sequence ID" value="NZ_FPCF01000001.1"/>
</dbReference>
<keyword evidence="2" id="KW-0472">Membrane</keyword>
<proteinExistence type="predicted"/>
<feature type="domain" description="PAC" evidence="3">
    <location>
        <begin position="419"/>
        <end position="471"/>
    </location>
</feature>
<dbReference type="Gene3D" id="3.30.70.270">
    <property type="match status" value="1"/>
</dbReference>
<dbReference type="SUPFAM" id="SSF55785">
    <property type="entry name" value="PYP-like sensor domain (PAS domain)"/>
    <property type="match status" value="1"/>
</dbReference>
<dbReference type="CDD" id="cd00130">
    <property type="entry name" value="PAS"/>
    <property type="match status" value="1"/>
</dbReference>
<name>A0A432XML0_9GAMM</name>
<dbReference type="GO" id="GO:0003824">
    <property type="term" value="F:catalytic activity"/>
    <property type="evidence" value="ECO:0007669"/>
    <property type="project" value="UniProtKB-ARBA"/>
</dbReference>
<comment type="caution">
    <text evidence="5">The sequence shown here is derived from an EMBL/GenBank/DDBJ whole genome shotgun (WGS) entry which is preliminary data.</text>
</comment>
<feature type="domain" description="GGDEF" evidence="4">
    <location>
        <begin position="504"/>
        <end position="637"/>
    </location>
</feature>
<dbReference type="NCBIfam" id="TIGR00254">
    <property type="entry name" value="GGDEF"/>
    <property type="match status" value="1"/>
</dbReference>
<dbReference type="Pfam" id="PF00990">
    <property type="entry name" value="GGDEF"/>
    <property type="match status" value="1"/>
</dbReference>
<evidence type="ECO:0000256" key="1">
    <source>
        <dbReference type="ARBA" id="ARBA00001946"/>
    </source>
</evidence>
<dbReference type="InterPro" id="IPR000700">
    <property type="entry name" value="PAS-assoc_C"/>
</dbReference>
<evidence type="ECO:0000313" key="5">
    <source>
        <dbReference type="EMBL" id="RUO49932.1"/>
    </source>
</evidence>
<dbReference type="InterPro" id="IPR043128">
    <property type="entry name" value="Rev_trsase/Diguanyl_cyclase"/>
</dbReference>
<dbReference type="InterPro" id="IPR000014">
    <property type="entry name" value="PAS"/>
</dbReference>
<dbReference type="PANTHER" id="PTHR46663:SF3">
    <property type="entry name" value="SLL0267 PROTEIN"/>
    <property type="match status" value="1"/>
</dbReference>
<protein>
    <recommendedName>
        <fullName evidence="7">GGDEF domain-containing protein</fullName>
    </recommendedName>
</protein>
<evidence type="ECO:0008006" key="7">
    <source>
        <dbReference type="Google" id="ProtNLM"/>
    </source>
</evidence>
<evidence type="ECO:0000259" key="3">
    <source>
        <dbReference type="PROSITE" id="PS50113"/>
    </source>
</evidence>
<dbReference type="SUPFAM" id="SSF55073">
    <property type="entry name" value="Nucleotide cyclase"/>
    <property type="match status" value="1"/>
</dbReference>
<dbReference type="Pfam" id="PF13426">
    <property type="entry name" value="PAS_9"/>
    <property type="match status" value="1"/>
</dbReference>
<accession>A0A432XML0</accession>
<keyword evidence="6" id="KW-1185">Reference proteome</keyword>
<dbReference type="EMBL" id="PIPU01000001">
    <property type="protein sequence ID" value="RUO49932.1"/>
    <property type="molecule type" value="Genomic_DNA"/>
</dbReference>